<dbReference type="EMBL" id="JBCNJP010003750">
    <property type="protein sequence ID" value="KAK9050029.1"/>
    <property type="molecule type" value="Genomic_DNA"/>
</dbReference>
<dbReference type="GO" id="GO:0005506">
    <property type="term" value="F:iron ion binding"/>
    <property type="evidence" value="ECO:0007669"/>
    <property type="project" value="InterPro"/>
</dbReference>
<evidence type="ECO:0000256" key="1">
    <source>
        <dbReference type="ARBA" id="ARBA00001971"/>
    </source>
</evidence>
<dbReference type="AlphaFoldDB" id="A0AAP0C4S0"/>
<evidence type="ECO:0000256" key="4">
    <source>
        <dbReference type="ARBA" id="ARBA00023002"/>
    </source>
</evidence>
<organism evidence="9 10">
    <name type="scientific">Deinandra increscens subsp. villosa</name>
    <dbReference type="NCBI Taxonomy" id="3103831"/>
    <lineage>
        <taxon>Eukaryota</taxon>
        <taxon>Viridiplantae</taxon>
        <taxon>Streptophyta</taxon>
        <taxon>Embryophyta</taxon>
        <taxon>Tracheophyta</taxon>
        <taxon>Spermatophyta</taxon>
        <taxon>Magnoliopsida</taxon>
        <taxon>eudicotyledons</taxon>
        <taxon>Gunneridae</taxon>
        <taxon>Pentapetalae</taxon>
        <taxon>asterids</taxon>
        <taxon>campanulids</taxon>
        <taxon>Asterales</taxon>
        <taxon>Asteraceae</taxon>
        <taxon>Asteroideae</taxon>
        <taxon>Heliantheae alliance</taxon>
        <taxon>Madieae</taxon>
        <taxon>Madiinae</taxon>
        <taxon>Deinandra</taxon>
    </lineage>
</organism>
<dbReference type="InterPro" id="IPR017972">
    <property type="entry name" value="Cyt_P450_CS"/>
</dbReference>
<keyword evidence="6 7" id="KW-0349">Heme</keyword>
<dbReference type="PROSITE" id="PS00086">
    <property type="entry name" value="CYTOCHROME_P450"/>
    <property type="match status" value="1"/>
</dbReference>
<keyword evidence="3 6" id="KW-0479">Metal-binding</keyword>
<comment type="cofactor">
    <cofactor evidence="1 6">
        <name>heme</name>
        <dbReference type="ChEBI" id="CHEBI:30413"/>
    </cofactor>
</comment>
<gene>
    <name evidence="9" type="ORF">SSX86_031002</name>
</gene>
<evidence type="ECO:0000256" key="2">
    <source>
        <dbReference type="ARBA" id="ARBA00010617"/>
    </source>
</evidence>
<protein>
    <recommendedName>
        <fullName evidence="11">Cytochrome P450</fullName>
    </recommendedName>
</protein>
<dbReference type="SUPFAM" id="SSF48264">
    <property type="entry name" value="Cytochrome P450"/>
    <property type="match status" value="1"/>
</dbReference>
<reference evidence="9 10" key="1">
    <citation type="submission" date="2024-04" db="EMBL/GenBank/DDBJ databases">
        <title>The reference genome of an endangered Asteraceae, Deinandra increscens subsp. villosa, native to the Central Coast of California.</title>
        <authorList>
            <person name="Guilliams M."/>
            <person name="Hasenstab-Lehman K."/>
            <person name="Meyer R."/>
            <person name="Mcevoy S."/>
        </authorList>
    </citation>
    <scope>NUCLEOTIDE SEQUENCE [LARGE SCALE GENOMIC DNA]</scope>
    <source>
        <tissue evidence="9">Leaf</tissue>
    </source>
</reference>
<keyword evidence="8" id="KW-0472">Membrane</keyword>
<keyword evidence="8" id="KW-0812">Transmembrane</keyword>
<evidence type="ECO:0000256" key="5">
    <source>
        <dbReference type="ARBA" id="ARBA00023004"/>
    </source>
</evidence>
<sequence length="521" mass="60046">MASFHYSHILLILTAVFISATVFLRRRRRFHVTNWPVLGMTPDLILNSNRLHDFATQLLKLKDDNTLMIKGPWFANTDMLVTADPENIHYILSKNFRNYPKGPEFRTMFDILGDGIFNSDDELWEVHRRTTMSVLRHPEFPTLLETAIKEKVEHGLLPVLDLAVSCGQQETQETDLQEVFQRFTFDVICVLVLNYDPESLSVELPLVPCEKAFTDAEEALLWRHVLPERVWRLEKSLGFGKEKKLSEASKAFDEFIYKAFDEFEKVKRSFSSTSNGGSDSLRNENHKFWLLTLLTRGFDQQITAENSRKFLKDAVLNLMLAGRDTTSTALSWFFYLLTRNPTVEANIRDEIEQRFGGRNYESLGLKEVGELVYLHGGICEALRLYPPVAFEHKSPTTADILPTGHNVDEHTRIILSFYSMGRMEGIWGEDWMEFRPERWVSGGGKIRHEPSYKFPAFHAGPRTCLGKEMGLVQVKMVAIAIIRRYRVELVEGHDVCASDSIILQMKYGLKIRLFPVKIDKD</sequence>
<comment type="caution">
    <text evidence="9">The sequence shown here is derived from an EMBL/GenBank/DDBJ whole genome shotgun (WGS) entry which is preliminary data.</text>
</comment>
<dbReference type="Proteomes" id="UP001408789">
    <property type="component" value="Unassembled WGS sequence"/>
</dbReference>
<evidence type="ECO:0000256" key="8">
    <source>
        <dbReference type="SAM" id="Phobius"/>
    </source>
</evidence>
<feature type="transmembrane region" description="Helical" evidence="8">
    <location>
        <begin position="6"/>
        <end position="24"/>
    </location>
</feature>
<dbReference type="GO" id="GO:0020037">
    <property type="term" value="F:heme binding"/>
    <property type="evidence" value="ECO:0007669"/>
    <property type="project" value="InterPro"/>
</dbReference>
<evidence type="ECO:0000256" key="7">
    <source>
        <dbReference type="RuleBase" id="RU000461"/>
    </source>
</evidence>
<evidence type="ECO:0000313" key="9">
    <source>
        <dbReference type="EMBL" id="KAK9050029.1"/>
    </source>
</evidence>
<dbReference type="GO" id="GO:0006629">
    <property type="term" value="P:lipid metabolic process"/>
    <property type="evidence" value="ECO:0007669"/>
    <property type="project" value="UniProtKB-ARBA"/>
</dbReference>
<proteinExistence type="inferred from homology"/>
<dbReference type="InterPro" id="IPR036396">
    <property type="entry name" value="Cyt_P450_sf"/>
</dbReference>
<evidence type="ECO:0000313" key="10">
    <source>
        <dbReference type="Proteomes" id="UP001408789"/>
    </source>
</evidence>
<keyword evidence="5 6" id="KW-0408">Iron</keyword>
<accession>A0AAP0C4S0</accession>
<comment type="similarity">
    <text evidence="2 7">Belongs to the cytochrome P450 family.</text>
</comment>
<dbReference type="CDD" id="cd11064">
    <property type="entry name" value="CYP86A"/>
    <property type="match status" value="1"/>
</dbReference>
<dbReference type="PRINTS" id="PR00463">
    <property type="entry name" value="EP450I"/>
</dbReference>
<keyword evidence="4 7" id="KW-0560">Oxidoreductase</keyword>
<evidence type="ECO:0000256" key="3">
    <source>
        <dbReference type="ARBA" id="ARBA00022723"/>
    </source>
</evidence>
<keyword evidence="10" id="KW-1185">Reference proteome</keyword>
<dbReference type="PRINTS" id="PR00385">
    <property type="entry name" value="P450"/>
</dbReference>
<dbReference type="GO" id="GO:0004497">
    <property type="term" value="F:monooxygenase activity"/>
    <property type="evidence" value="ECO:0007669"/>
    <property type="project" value="UniProtKB-KW"/>
</dbReference>
<dbReference type="Pfam" id="PF00067">
    <property type="entry name" value="p450"/>
    <property type="match status" value="1"/>
</dbReference>
<dbReference type="Gene3D" id="1.10.630.10">
    <property type="entry name" value="Cytochrome P450"/>
    <property type="match status" value="1"/>
</dbReference>
<evidence type="ECO:0008006" key="11">
    <source>
        <dbReference type="Google" id="ProtNLM"/>
    </source>
</evidence>
<dbReference type="InterPro" id="IPR001128">
    <property type="entry name" value="Cyt_P450"/>
</dbReference>
<dbReference type="InterPro" id="IPR002401">
    <property type="entry name" value="Cyt_P450_E_grp-I"/>
</dbReference>
<keyword evidence="8" id="KW-1133">Transmembrane helix</keyword>
<dbReference type="GO" id="GO:0016705">
    <property type="term" value="F:oxidoreductase activity, acting on paired donors, with incorporation or reduction of molecular oxygen"/>
    <property type="evidence" value="ECO:0007669"/>
    <property type="project" value="InterPro"/>
</dbReference>
<keyword evidence="7" id="KW-0503">Monooxygenase</keyword>
<evidence type="ECO:0000256" key="6">
    <source>
        <dbReference type="PIRSR" id="PIRSR602401-1"/>
    </source>
</evidence>
<name>A0AAP0C4S0_9ASTR</name>
<feature type="binding site" description="axial binding residue" evidence="6">
    <location>
        <position position="464"/>
    </location>
    <ligand>
        <name>heme</name>
        <dbReference type="ChEBI" id="CHEBI:30413"/>
    </ligand>
    <ligandPart>
        <name>Fe</name>
        <dbReference type="ChEBI" id="CHEBI:18248"/>
    </ligandPart>
</feature>
<dbReference type="PANTHER" id="PTHR24296">
    <property type="entry name" value="CYTOCHROME P450"/>
    <property type="match status" value="1"/>
</dbReference>